<evidence type="ECO:0000259" key="1">
    <source>
        <dbReference type="Pfam" id="PF07705"/>
    </source>
</evidence>
<sequence length="460" mass="50647">MFADNRTNTNRLDTSNTSFVNSIEPSVMGSNKDFTLLKTDSLFTETSSSSSASIPDLIIENATNNERAIAGTKITFSFTEKNIGSGDAGRHYVGFYLSKDDKWSSDDTLLDTNSFYPVESLGAGSSISQTKEFTLDKNISTGDYYVLYVADDWSDLNESNETNNVFAKKISIKAPSPDLIIQNGEAPDTAKAGQKIKLSYREENIGLGDAGEHRVSFFLSKDDKWDSNDIRLGENSVKRLRAGKYVNRTKSFTLDSNLACGDYYVLYVSDDNYSVNESNETNNVFAKKITIKDAKGNAATYELNDTEPPIEPTPTPSQPIDENNEDSLEIEKLSFTTASPDLIVEVENDKSPERAKAGSEIKLSYEEKNVGSGEAGEHRVGFYLSKDGTWDSNDILLGEDSVKHIGAGKYISHTKTFSLDSNLASGDYYLLYVGDDKSNINETDETNNVVAKKITIKGKS</sequence>
<evidence type="ECO:0000313" key="2">
    <source>
        <dbReference type="EMBL" id="KAF3886491.1"/>
    </source>
</evidence>
<dbReference type="Pfam" id="PF07705">
    <property type="entry name" value="CARDB"/>
    <property type="match status" value="3"/>
</dbReference>
<organism evidence="2 3">
    <name type="scientific">Tolypothrix bouteillei VB521301</name>
    <dbReference type="NCBI Taxonomy" id="1479485"/>
    <lineage>
        <taxon>Bacteria</taxon>
        <taxon>Bacillati</taxon>
        <taxon>Cyanobacteriota</taxon>
        <taxon>Cyanophyceae</taxon>
        <taxon>Nostocales</taxon>
        <taxon>Tolypothrichaceae</taxon>
        <taxon>Tolypothrix</taxon>
    </lineage>
</organism>
<dbReference type="EMBL" id="JHEG04000001">
    <property type="protein sequence ID" value="KAF3886491.1"/>
    <property type="molecule type" value="Genomic_DNA"/>
</dbReference>
<feature type="domain" description="CARDB" evidence="1">
    <location>
        <begin position="339"/>
        <end position="451"/>
    </location>
</feature>
<gene>
    <name evidence="2" type="ORF">DA73_0400014135</name>
</gene>
<reference evidence="2" key="1">
    <citation type="journal article" date="2015" name="Genome Announc.">
        <title>Draft Genome Sequence of Tolypothrix boutellei Strain VB521301.</title>
        <authorList>
            <person name="Chandrababunaidu M.M."/>
            <person name="Singh D."/>
            <person name="Sen D."/>
            <person name="Bhan S."/>
            <person name="Das S."/>
            <person name="Gupta A."/>
            <person name="Adhikary S.P."/>
            <person name="Tripathy S."/>
        </authorList>
    </citation>
    <scope>NUCLEOTIDE SEQUENCE</scope>
    <source>
        <strain evidence="2">VB521301</strain>
    </source>
</reference>
<dbReference type="Proteomes" id="UP000029738">
    <property type="component" value="Unassembled WGS sequence"/>
</dbReference>
<protein>
    <recommendedName>
        <fullName evidence="1">CARDB domain-containing protein</fullName>
    </recommendedName>
</protein>
<name>A0A8S9T1I1_9CYAN</name>
<feature type="domain" description="CARDB" evidence="1">
    <location>
        <begin position="55"/>
        <end position="168"/>
    </location>
</feature>
<dbReference type="Gene3D" id="2.60.40.10">
    <property type="entry name" value="Immunoglobulins"/>
    <property type="match status" value="3"/>
</dbReference>
<dbReference type="RefSeq" id="WP_038085298.1">
    <property type="nucleotide sequence ID" value="NZ_JHEG04000001.1"/>
</dbReference>
<keyword evidence="3" id="KW-1185">Reference proteome</keyword>
<feature type="domain" description="CARDB" evidence="1">
    <location>
        <begin position="176"/>
        <end position="287"/>
    </location>
</feature>
<evidence type="ECO:0000313" key="3">
    <source>
        <dbReference type="Proteomes" id="UP000029738"/>
    </source>
</evidence>
<comment type="caution">
    <text evidence="2">The sequence shown here is derived from an EMBL/GenBank/DDBJ whole genome shotgun (WGS) entry which is preliminary data.</text>
</comment>
<dbReference type="InterPro" id="IPR013783">
    <property type="entry name" value="Ig-like_fold"/>
</dbReference>
<dbReference type="InterPro" id="IPR011635">
    <property type="entry name" value="CARDB"/>
</dbReference>
<accession>A0A8S9T1I1</accession>
<reference evidence="2" key="2">
    <citation type="submission" date="2019-11" db="EMBL/GenBank/DDBJ databases">
        <title>Improved Assembly of Tolypothrix boutellei genome.</title>
        <authorList>
            <person name="Sarangi A.N."/>
            <person name="Mukherjee M."/>
            <person name="Ghosh S."/>
            <person name="Singh D."/>
            <person name="Das A."/>
            <person name="Kant S."/>
            <person name="Prusty A."/>
            <person name="Tripathy S."/>
        </authorList>
    </citation>
    <scope>NUCLEOTIDE SEQUENCE</scope>
    <source>
        <strain evidence="2">VB521301</strain>
    </source>
</reference>
<dbReference type="AlphaFoldDB" id="A0A8S9T1I1"/>
<proteinExistence type="predicted"/>